<name>A0AAE0L7Y9_9CHLO</name>
<organism evidence="1 2">
    <name type="scientific">Cymbomonas tetramitiformis</name>
    <dbReference type="NCBI Taxonomy" id="36881"/>
    <lineage>
        <taxon>Eukaryota</taxon>
        <taxon>Viridiplantae</taxon>
        <taxon>Chlorophyta</taxon>
        <taxon>Pyramimonadophyceae</taxon>
        <taxon>Pyramimonadales</taxon>
        <taxon>Pyramimonadaceae</taxon>
        <taxon>Cymbomonas</taxon>
    </lineage>
</organism>
<dbReference type="AlphaFoldDB" id="A0AAE0L7Y9"/>
<evidence type="ECO:0000313" key="2">
    <source>
        <dbReference type="Proteomes" id="UP001190700"/>
    </source>
</evidence>
<reference evidence="1 2" key="1">
    <citation type="journal article" date="2015" name="Genome Biol. Evol.">
        <title>Comparative Genomics of a Bacterivorous Green Alga Reveals Evolutionary Causalities and Consequences of Phago-Mixotrophic Mode of Nutrition.</title>
        <authorList>
            <person name="Burns J.A."/>
            <person name="Paasch A."/>
            <person name="Narechania A."/>
            <person name="Kim E."/>
        </authorList>
    </citation>
    <scope>NUCLEOTIDE SEQUENCE [LARGE SCALE GENOMIC DNA]</scope>
    <source>
        <strain evidence="1 2">PLY_AMNH</strain>
    </source>
</reference>
<evidence type="ECO:0000313" key="1">
    <source>
        <dbReference type="EMBL" id="KAK3275461.1"/>
    </source>
</evidence>
<comment type="caution">
    <text evidence="1">The sequence shown here is derived from an EMBL/GenBank/DDBJ whole genome shotgun (WGS) entry which is preliminary data.</text>
</comment>
<proteinExistence type="predicted"/>
<accession>A0AAE0L7Y9</accession>
<dbReference type="Proteomes" id="UP001190700">
    <property type="component" value="Unassembled WGS sequence"/>
</dbReference>
<keyword evidence="2" id="KW-1185">Reference proteome</keyword>
<gene>
    <name evidence="1" type="ORF">CYMTET_16414</name>
</gene>
<dbReference type="Gene3D" id="1.25.40.20">
    <property type="entry name" value="Ankyrin repeat-containing domain"/>
    <property type="match status" value="1"/>
</dbReference>
<dbReference type="EMBL" id="LGRX02007214">
    <property type="protein sequence ID" value="KAK3275461.1"/>
    <property type="molecule type" value="Genomic_DNA"/>
</dbReference>
<sequence>MVERLLANGADPNKGNQWQIVKNKRILFTASQIAIQYSNAEVLALLLGSGLRADSGFESSNHDLVRAALKVYSFRKDGGRNVDGRKMEMLPEIAQNQPRVDEAAWECLRLVLDHTKDVNRYYADCTWFTTRSKGMPYNGYAVTNAVGCVFSHGPVASARAVLEAGGDPRGTCAWQLSPMNPGGSLMRPMEVEAALYA</sequence>
<dbReference type="InterPro" id="IPR036770">
    <property type="entry name" value="Ankyrin_rpt-contain_sf"/>
</dbReference>
<protein>
    <submittedName>
        <fullName evidence="1">Uncharacterized protein</fullName>
    </submittedName>
</protein>